<evidence type="ECO:0000256" key="1">
    <source>
        <dbReference type="ARBA" id="ARBA00007992"/>
    </source>
</evidence>
<evidence type="ECO:0000256" key="2">
    <source>
        <dbReference type="ARBA" id="ARBA00022630"/>
    </source>
</evidence>
<dbReference type="GO" id="GO:0071949">
    <property type="term" value="F:FAD binding"/>
    <property type="evidence" value="ECO:0007669"/>
    <property type="project" value="InterPro"/>
</dbReference>
<dbReference type="PANTHER" id="PTHR13789">
    <property type="entry name" value="MONOOXYGENASE"/>
    <property type="match status" value="1"/>
</dbReference>
<dbReference type="InterPro" id="IPR002938">
    <property type="entry name" value="FAD-bd"/>
</dbReference>
<dbReference type="PANTHER" id="PTHR13789:SF309">
    <property type="entry name" value="PUTATIVE (AFU_ORTHOLOGUE AFUA_6G14510)-RELATED"/>
    <property type="match status" value="1"/>
</dbReference>
<dbReference type="OrthoDB" id="1878542at2759"/>
<evidence type="ECO:0000256" key="5">
    <source>
        <dbReference type="ARBA" id="ARBA00023033"/>
    </source>
</evidence>
<comment type="caution">
    <text evidence="7">The sequence shown here is derived from an EMBL/GenBank/DDBJ whole genome shotgun (WGS) entry which is preliminary data.</text>
</comment>
<dbReference type="Gene3D" id="3.50.50.60">
    <property type="entry name" value="FAD/NAD(P)-binding domain"/>
    <property type="match status" value="1"/>
</dbReference>
<dbReference type="AlphaFoldDB" id="A0A9P6JQC4"/>
<reference evidence="7" key="1">
    <citation type="submission" date="2020-11" db="EMBL/GenBank/DDBJ databases">
        <authorList>
            <consortium name="DOE Joint Genome Institute"/>
            <person name="Ahrendt S."/>
            <person name="Riley R."/>
            <person name="Andreopoulos W."/>
            <person name="Labutti K."/>
            <person name="Pangilinan J."/>
            <person name="Ruiz-Duenas F.J."/>
            <person name="Barrasa J.M."/>
            <person name="Sanchez-Garcia M."/>
            <person name="Camarero S."/>
            <person name="Miyauchi S."/>
            <person name="Serrano A."/>
            <person name="Linde D."/>
            <person name="Babiker R."/>
            <person name="Drula E."/>
            <person name="Ayuso-Fernandez I."/>
            <person name="Pacheco R."/>
            <person name="Padilla G."/>
            <person name="Ferreira P."/>
            <person name="Barriuso J."/>
            <person name="Kellner H."/>
            <person name="Castanera R."/>
            <person name="Alfaro M."/>
            <person name="Ramirez L."/>
            <person name="Pisabarro A.G."/>
            <person name="Kuo A."/>
            <person name="Tritt A."/>
            <person name="Lipzen A."/>
            <person name="He G."/>
            <person name="Yan M."/>
            <person name="Ng V."/>
            <person name="Cullen D."/>
            <person name="Martin F."/>
            <person name="Rosso M.-N."/>
            <person name="Henrissat B."/>
            <person name="Hibbett D."/>
            <person name="Martinez A.T."/>
            <person name="Grigoriev I.V."/>
        </authorList>
    </citation>
    <scope>NUCLEOTIDE SEQUENCE</scope>
    <source>
        <strain evidence="7">CBS 506.95</strain>
    </source>
</reference>
<keyword evidence="8" id="KW-1185">Reference proteome</keyword>
<name>A0A9P6JQC4_9AGAR</name>
<evidence type="ECO:0000256" key="3">
    <source>
        <dbReference type="ARBA" id="ARBA00022827"/>
    </source>
</evidence>
<dbReference type="SUPFAM" id="SSF51905">
    <property type="entry name" value="FAD/NAD(P)-binding domain"/>
    <property type="match status" value="1"/>
</dbReference>
<sequence length="493" mass="55330">MALLMSLIMSSRHPLSIHLLVFRGTMVVQGMPFIPTPAPISLKVTIVGGGLSGLAAAYALRRAGHEVLILEKSDGSSRSMQSPGGLRSLPNMTKVLMNWGLEQELSRIAIEHESTNFLCAETGEKLGVVSAHLEDQIRMDTDLHFTSFLFAHGDVHNLLYDIAKREGVIFQFNATVVGADPGSGVVLLDNGEAIEADLIVGADGCHSTLRQYIESPEEKMSNNVENMLILSFTGTICPVDMKDDLQILERQADLNFCFGNRFFVSVHFHSKPEAPHYSVVLHHPYNEDDIPIRYQDWGPLKDVADFDFDFDQLAPWLRKLISRADQIWGRIASIKPTPHCFDNSRLVLVGEAIHTMSPGSASTPAMSLEDAQTLGCLFSVIENKNQIHRLLTAFDEIRLPRAAFAHYKDTIHTELAMLAAGPHRDMRDEFLIKSLEQNLKSEDEEMLEFYEEDIRMYAYDPGEETVSWWSRYGAMILDSTERKFLEVRVHVTV</sequence>
<evidence type="ECO:0000313" key="7">
    <source>
        <dbReference type="EMBL" id="KAF9528455.1"/>
    </source>
</evidence>
<feature type="domain" description="FAD-binding" evidence="6">
    <location>
        <begin position="43"/>
        <end position="218"/>
    </location>
</feature>
<dbReference type="PRINTS" id="PR00420">
    <property type="entry name" value="RNGMNOXGNASE"/>
</dbReference>
<dbReference type="InterPro" id="IPR036188">
    <property type="entry name" value="FAD/NAD-bd_sf"/>
</dbReference>
<evidence type="ECO:0000256" key="4">
    <source>
        <dbReference type="ARBA" id="ARBA00023002"/>
    </source>
</evidence>
<evidence type="ECO:0000313" key="8">
    <source>
        <dbReference type="Proteomes" id="UP000807306"/>
    </source>
</evidence>
<dbReference type="Proteomes" id="UP000807306">
    <property type="component" value="Unassembled WGS sequence"/>
</dbReference>
<keyword evidence="4" id="KW-0560">Oxidoreductase</keyword>
<evidence type="ECO:0000259" key="6">
    <source>
        <dbReference type="Pfam" id="PF01494"/>
    </source>
</evidence>
<proteinExistence type="inferred from homology"/>
<dbReference type="EMBL" id="MU157852">
    <property type="protein sequence ID" value="KAF9528455.1"/>
    <property type="molecule type" value="Genomic_DNA"/>
</dbReference>
<keyword evidence="5" id="KW-0503">Monooxygenase</keyword>
<protein>
    <recommendedName>
        <fullName evidence="6">FAD-binding domain-containing protein</fullName>
    </recommendedName>
</protein>
<keyword evidence="2" id="KW-0285">Flavoprotein</keyword>
<gene>
    <name evidence="7" type="ORF">CPB83DRAFT_906740</name>
</gene>
<dbReference type="Pfam" id="PF01494">
    <property type="entry name" value="FAD_binding_3"/>
    <property type="match status" value="1"/>
</dbReference>
<dbReference type="InterPro" id="IPR050493">
    <property type="entry name" value="FAD-dep_Monooxygenase_BioMet"/>
</dbReference>
<comment type="similarity">
    <text evidence="1">Belongs to the paxM FAD-dependent monooxygenase family.</text>
</comment>
<organism evidence="7 8">
    <name type="scientific">Crepidotus variabilis</name>
    <dbReference type="NCBI Taxonomy" id="179855"/>
    <lineage>
        <taxon>Eukaryota</taxon>
        <taxon>Fungi</taxon>
        <taxon>Dikarya</taxon>
        <taxon>Basidiomycota</taxon>
        <taxon>Agaricomycotina</taxon>
        <taxon>Agaricomycetes</taxon>
        <taxon>Agaricomycetidae</taxon>
        <taxon>Agaricales</taxon>
        <taxon>Agaricineae</taxon>
        <taxon>Crepidotaceae</taxon>
        <taxon>Crepidotus</taxon>
    </lineage>
</organism>
<keyword evidence="3" id="KW-0274">FAD</keyword>
<accession>A0A9P6JQC4</accession>
<dbReference type="GO" id="GO:0004497">
    <property type="term" value="F:monooxygenase activity"/>
    <property type="evidence" value="ECO:0007669"/>
    <property type="project" value="UniProtKB-KW"/>
</dbReference>